<dbReference type="AlphaFoldDB" id="A0A9D3YIX4"/>
<evidence type="ECO:0000256" key="1">
    <source>
        <dbReference type="SAM" id="MobiDB-lite"/>
    </source>
</evidence>
<gene>
    <name evidence="2" type="ORF">DPMN_074581</name>
</gene>
<evidence type="ECO:0000313" key="2">
    <source>
        <dbReference type="EMBL" id="KAH3699623.1"/>
    </source>
</evidence>
<feature type="compositionally biased region" description="Basic residues" evidence="1">
    <location>
        <begin position="17"/>
        <end position="26"/>
    </location>
</feature>
<dbReference type="OrthoDB" id="6064400at2759"/>
<feature type="compositionally biased region" description="Polar residues" evidence="1">
    <location>
        <begin position="340"/>
        <end position="349"/>
    </location>
</feature>
<protein>
    <submittedName>
        <fullName evidence="2">Uncharacterized protein</fullName>
    </submittedName>
</protein>
<reference evidence="2" key="1">
    <citation type="journal article" date="2019" name="bioRxiv">
        <title>The Genome of the Zebra Mussel, Dreissena polymorpha: A Resource for Invasive Species Research.</title>
        <authorList>
            <person name="McCartney M.A."/>
            <person name="Auch B."/>
            <person name="Kono T."/>
            <person name="Mallez S."/>
            <person name="Zhang Y."/>
            <person name="Obille A."/>
            <person name="Becker A."/>
            <person name="Abrahante J.E."/>
            <person name="Garbe J."/>
            <person name="Badalamenti J.P."/>
            <person name="Herman A."/>
            <person name="Mangelson H."/>
            <person name="Liachko I."/>
            <person name="Sullivan S."/>
            <person name="Sone E.D."/>
            <person name="Koren S."/>
            <person name="Silverstein K.A.T."/>
            <person name="Beckman K.B."/>
            <person name="Gohl D.M."/>
        </authorList>
    </citation>
    <scope>NUCLEOTIDE SEQUENCE</scope>
    <source>
        <strain evidence="2">Duluth1</strain>
        <tissue evidence="2">Whole animal</tissue>
    </source>
</reference>
<evidence type="ECO:0000313" key="3">
    <source>
        <dbReference type="Proteomes" id="UP000828390"/>
    </source>
</evidence>
<proteinExistence type="predicted"/>
<feature type="region of interest" description="Disordered" evidence="1">
    <location>
        <begin position="265"/>
        <end position="295"/>
    </location>
</feature>
<comment type="caution">
    <text evidence="2">The sequence shown here is derived from an EMBL/GenBank/DDBJ whole genome shotgun (WGS) entry which is preliminary data.</text>
</comment>
<dbReference type="Proteomes" id="UP000828390">
    <property type="component" value="Unassembled WGS sequence"/>
</dbReference>
<feature type="compositionally biased region" description="Polar residues" evidence="1">
    <location>
        <begin position="267"/>
        <end position="288"/>
    </location>
</feature>
<feature type="region of interest" description="Disordered" evidence="1">
    <location>
        <begin position="449"/>
        <end position="503"/>
    </location>
</feature>
<reference evidence="2" key="2">
    <citation type="submission" date="2020-11" db="EMBL/GenBank/DDBJ databases">
        <authorList>
            <person name="McCartney M.A."/>
            <person name="Auch B."/>
            <person name="Kono T."/>
            <person name="Mallez S."/>
            <person name="Becker A."/>
            <person name="Gohl D.M."/>
            <person name="Silverstein K.A.T."/>
            <person name="Koren S."/>
            <person name="Bechman K.B."/>
            <person name="Herman A."/>
            <person name="Abrahante J.E."/>
            <person name="Garbe J."/>
        </authorList>
    </citation>
    <scope>NUCLEOTIDE SEQUENCE</scope>
    <source>
        <strain evidence="2">Duluth1</strain>
        <tissue evidence="2">Whole animal</tissue>
    </source>
</reference>
<sequence>MTGASSSIPSKMFRWLKDKKNRKQDRKQRPEDDYGFRKRQIILQETENGHSVIIKDDETTVVYPQSFCKFHFRARMPTPVQNVKETSSHIYDEIPESIVRNRLGVGASHVNDADLIKDTRAATAPMLNSRVDLNNAIEVGPYLIVPIVNPNTGTKNGDVEIFKRNSDPCGKNADFPICHCQEIGCFECKVTDLRNDPSQTWSSQIPGDAIKDAKIVLTRCVKSKQGLKDATNVQPENEVLRSDLCSNSNGAQSQNNTQCAFRIFADSPSNDSNSRTLTPVSSPQTPDNLSDRPESCAITDDEIVATEKEAKDISSTSPKPKSAFRLKEHDGNETGYEYDLSTSGGSAQSRDGERVTDRKDYEDYLSKIESNLLHKQNVRKIVHGIDNINIDNCAENCDSSDIASMTYVSSLSEYSSATSHISGNSADNSCSDESSGYFECLDKTPGAITKTRCSPNSKQRTGLERSLSMPSERQPSKKKVSKRHKDKSISKTNATKTDRSKSFDSRIYKALSDEDRELYKFPSASNTGSSVRSRHGRGKPVPLAPQPTPVYMDPYRGKSRSHNRLLGDLIRMNYDKQLFFH</sequence>
<organism evidence="2 3">
    <name type="scientific">Dreissena polymorpha</name>
    <name type="common">Zebra mussel</name>
    <name type="synonym">Mytilus polymorpha</name>
    <dbReference type="NCBI Taxonomy" id="45954"/>
    <lineage>
        <taxon>Eukaryota</taxon>
        <taxon>Metazoa</taxon>
        <taxon>Spiralia</taxon>
        <taxon>Lophotrochozoa</taxon>
        <taxon>Mollusca</taxon>
        <taxon>Bivalvia</taxon>
        <taxon>Autobranchia</taxon>
        <taxon>Heteroconchia</taxon>
        <taxon>Euheterodonta</taxon>
        <taxon>Imparidentia</taxon>
        <taxon>Neoheterodontei</taxon>
        <taxon>Myida</taxon>
        <taxon>Dreissenoidea</taxon>
        <taxon>Dreissenidae</taxon>
        <taxon>Dreissena</taxon>
    </lineage>
</organism>
<accession>A0A9D3YIX4</accession>
<feature type="region of interest" description="Disordered" evidence="1">
    <location>
        <begin position="1"/>
        <end position="34"/>
    </location>
</feature>
<feature type="compositionally biased region" description="Basic residues" evidence="1">
    <location>
        <begin position="476"/>
        <end position="486"/>
    </location>
</feature>
<name>A0A9D3YIX4_DREPO</name>
<dbReference type="EMBL" id="JAIWYP010000015">
    <property type="protein sequence ID" value="KAH3699623.1"/>
    <property type="molecule type" value="Genomic_DNA"/>
</dbReference>
<feature type="compositionally biased region" description="Polar residues" evidence="1">
    <location>
        <begin position="451"/>
        <end position="460"/>
    </location>
</feature>
<keyword evidence="3" id="KW-1185">Reference proteome</keyword>
<feature type="region of interest" description="Disordered" evidence="1">
    <location>
        <begin position="521"/>
        <end position="557"/>
    </location>
</feature>
<feature type="region of interest" description="Disordered" evidence="1">
    <location>
        <begin position="307"/>
        <end position="357"/>
    </location>
</feature>